<keyword evidence="3" id="KW-1185">Reference proteome</keyword>
<feature type="transmembrane region" description="Helical" evidence="1">
    <location>
        <begin position="12"/>
        <end position="35"/>
    </location>
</feature>
<evidence type="ECO:0008006" key="4">
    <source>
        <dbReference type="Google" id="ProtNLM"/>
    </source>
</evidence>
<dbReference type="Pfam" id="PF14345">
    <property type="entry name" value="GDYXXLXY"/>
    <property type="match status" value="1"/>
</dbReference>
<proteinExistence type="predicted"/>
<protein>
    <recommendedName>
        <fullName evidence="4">GDYXXLXY domain-containing protein</fullName>
    </recommendedName>
</protein>
<accession>A0A5S9NN18</accession>
<evidence type="ECO:0000313" key="2">
    <source>
        <dbReference type="EMBL" id="CAA0091681.1"/>
    </source>
</evidence>
<name>A0A5S9NN18_9GAMM</name>
<keyword evidence="1" id="KW-1133">Transmembrane helix</keyword>
<reference evidence="2 3" key="1">
    <citation type="submission" date="2019-11" db="EMBL/GenBank/DDBJ databases">
        <authorList>
            <person name="Holert J."/>
        </authorList>
    </citation>
    <scope>NUCLEOTIDE SEQUENCE [LARGE SCALE GENOMIC DNA]</scope>
    <source>
        <strain evidence="2">SB11_3</strain>
    </source>
</reference>
<evidence type="ECO:0000256" key="1">
    <source>
        <dbReference type="SAM" id="Phobius"/>
    </source>
</evidence>
<gene>
    <name evidence="2" type="ORF">OPDIPICF_03700</name>
</gene>
<organism evidence="2 3">
    <name type="scientific">BD1-7 clade bacterium</name>
    <dbReference type="NCBI Taxonomy" id="2029982"/>
    <lineage>
        <taxon>Bacteria</taxon>
        <taxon>Pseudomonadati</taxon>
        <taxon>Pseudomonadota</taxon>
        <taxon>Gammaproteobacteria</taxon>
        <taxon>Cellvibrionales</taxon>
        <taxon>Spongiibacteraceae</taxon>
        <taxon>BD1-7 clade</taxon>
    </lineage>
</organism>
<dbReference type="Proteomes" id="UP000441399">
    <property type="component" value="Unassembled WGS sequence"/>
</dbReference>
<dbReference type="EMBL" id="CACSIO010000002">
    <property type="protein sequence ID" value="CAA0091681.1"/>
    <property type="molecule type" value="Genomic_DNA"/>
</dbReference>
<keyword evidence="1" id="KW-0812">Transmembrane</keyword>
<keyword evidence="1" id="KW-0472">Membrane</keyword>
<evidence type="ECO:0000313" key="3">
    <source>
        <dbReference type="Proteomes" id="UP000441399"/>
    </source>
</evidence>
<sequence>MINSDSRYSKWAVGLLAAVVLQGLVLVGMVVKAALPLWTGTPVKVATVPVDPRSWFRGNYARLNYSFERIPAGDLPFGTSLRIGEVVYVRLVPGSDGLYEYGGASLTQPETGVFLRGRLTDDGPPYRVNFGIDAYFAPKGRALQLERELRNGGVAVLMVTDSGRVALKAVEANREG</sequence>
<dbReference type="InterPro" id="IPR025833">
    <property type="entry name" value="GDYXXLXY"/>
</dbReference>
<dbReference type="OrthoDB" id="4868247at2"/>
<dbReference type="AlphaFoldDB" id="A0A5S9NN18"/>